<accession>A0A9D9EGC8</accession>
<sequence>MKEKIYDDAEIGEIHFVKSARSRRISIRVHPVRGVTVTVPWAMRYDDGMKFFLRKRDWVLSTVRRQGERLRQAEKDGKAVRTIENGTVVHTLLSEIVFVRDVPAAGSSSGISVRSSLVEDVKLTGRLYLSLDRPLSRKEVHYPSASAGSPAFFSALSATLMKALVKILRDEARSLLPVKLRFFAERYGFRYNGVTIKHNSSNWGSCSTLGNINLNLNLVRLPEPVCDYVLLHELAHLHHHDHGPEFHDLLERLCSDNLSRLSSLGDPYVARLLASVRRSRASRPFSHVLSMETRKYRLL</sequence>
<dbReference type="Proteomes" id="UP000823619">
    <property type="component" value="Unassembled WGS sequence"/>
</dbReference>
<protein>
    <submittedName>
        <fullName evidence="2">DUF45 domain-containing protein</fullName>
    </submittedName>
</protein>
<gene>
    <name evidence="2" type="ORF">IAC23_10095</name>
</gene>
<comment type="caution">
    <text evidence="2">The sequence shown here is derived from an EMBL/GenBank/DDBJ whole genome shotgun (WGS) entry which is preliminary data.</text>
</comment>
<evidence type="ECO:0000313" key="3">
    <source>
        <dbReference type="Proteomes" id="UP000823619"/>
    </source>
</evidence>
<dbReference type="AlphaFoldDB" id="A0A9D9EGC8"/>
<evidence type="ECO:0000313" key="2">
    <source>
        <dbReference type="EMBL" id="MBO8446021.1"/>
    </source>
</evidence>
<proteinExistence type="predicted"/>
<dbReference type="PANTHER" id="PTHR30399:SF1">
    <property type="entry name" value="UTP PYROPHOSPHATASE"/>
    <property type="match status" value="1"/>
</dbReference>
<evidence type="ECO:0000259" key="1">
    <source>
        <dbReference type="Pfam" id="PF01863"/>
    </source>
</evidence>
<dbReference type="EMBL" id="JADIMO010000131">
    <property type="protein sequence ID" value="MBO8446021.1"/>
    <property type="molecule type" value="Genomic_DNA"/>
</dbReference>
<organism evidence="2 3">
    <name type="scientific">Candidatus Cryptobacteroides merdavium</name>
    <dbReference type="NCBI Taxonomy" id="2840769"/>
    <lineage>
        <taxon>Bacteria</taxon>
        <taxon>Pseudomonadati</taxon>
        <taxon>Bacteroidota</taxon>
        <taxon>Bacteroidia</taxon>
        <taxon>Bacteroidales</taxon>
        <taxon>Candidatus Cryptobacteroides</taxon>
    </lineage>
</organism>
<dbReference type="InterPro" id="IPR002725">
    <property type="entry name" value="YgjP-like_metallopeptidase"/>
</dbReference>
<dbReference type="InterPro" id="IPR053136">
    <property type="entry name" value="UTP_pyrophosphatase-like"/>
</dbReference>
<reference evidence="2" key="2">
    <citation type="journal article" date="2021" name="PeerJ">
        <title>Extensive microbial diversity within the chicken gut microbiome revealed by metagenomics and culture.</title>
        <authorList>
            <person name="Gilroy R."/>
            <person name="Ravi A."/>
            <person name="Getino M."/>
            <person name="Pursley I."/>
            <person name="Horton D.L."/>
            <person name="Alikhan N.F."/>
            <person name="Baker D."/>
            <person name="Gharbi K."/>
            <person name="Hall N."/>
            <person name="Watson M."/>
            <person name="Adriaenssens E.M."/>
            <person name="Foster-Nyarko E."/>
            <person name="Jarju S."/>
            <person name="Secka A."/>
            <person name="Antonio M."/>
            <person name="Oren A."/>
            <person name="Chaudhuri R.R."/>
            <person name="La Ragione R."/>
            <person name="Hildebrand F."/>
            <person name="Pallen M.J."/>
        </authorList>
    </citation>
    <scope>NUCLEOTIDE SEQUENCE</scope>
    <source>
        <strain evidence="2">D5-748</strain>
    </source>
</reference>
<feature type="domain" description="YgjP-like metallopeptidase" evidence="1">
    <location>
        <begin position="158"/>
        <end position="257"/>
    </location>
</feature>
<dbReference type="Pfam" id="PF01863">
    <property type="entry name" value="YgjP-like"/>
    <property type="match status" value="1"/>
</dbReference>
<reference evidence="2" key="1">
    <citation type="submission" date="2020-10" db="EMBL/GenBank/DDBJ databases">
        <authorList>
            <person name="Gilroy R."/>
        </authorList>
    </citation>
    <scope>NUCLEOTIDE SEQUENCE</scope>
    <source>
        <strain evidence="2">D5-748</strain>
    </source>
</reference>
<dbReference type="PANTHER" id="PTHR30399">
    <property type="entry name" value="UNCHARACTERIZED PROTEIN YGJP"/>
    <property type="match status" value="1"/>
</dbReference>
<dbReference type="Gene3D" id="3.30.2010.10">
    <property type="entry name" value="Metalloproteases ('zincins'), catalytic domain"/>
    <property type="match status" value="1"/>
</dbReference>
<name>A0A9D9EGC8_9BACT</name>